<dbReference type="PROSITE" id="PS50042">
    <property type="entry name" value="CNMP_BINDING_3"/>
    <property type="match status" value="1"/>
</dbReference>
<dbReference type="InterPro" id="IPR018490">
    <property type="entry name" value="cNMP-bd_dom_sf"/>
</dbReference>
<evidence type="ECO:0000259" key="1">
    <source>
        <dbReference type="PROSITE" id="PS50042"/>
    </source>
</evidence>
<dbReference type="EMBL" id="BSDY01000010">
    <property type="protein sequence ID" value="GLI56746.1"/>
    <property type="molecule type" value="Genomic_DNA"/>
</dbReference>
<name>A0A9W6LMW7_9FUSO</name>
<sequence length="163" mass="18881">MKNIIPYLEINTMKLVLKKIAIFGGFDDDQLYKIFSVLEEARYSSGDLIFKEREAPTYIYLILKGRVRFQRGTHKIFEFHEGDCMGEEFVIGLQPYSLSAVAMEDVELAIISKKALLDFYETDMELFGHLMINISREISRKLSMTNELLFECMDKGNPKDTTL</sequence>
<gene>
    <name evidence="2" type="ORF">PM10SUCC1_22600</name>
</gene>
<evidence type="ECO:0000313" key="3">
    <source>
        <dbReference type="Proteomes" id="UP001144471"/>
    </source>
</evidence>
<dbReference type="Gene3D" id="2.60.120.10">
    <property type="entry name" value="Jelly Rolls"/>
    <property type="match status" value="1"/>
</dbReference>
<dbReference type="AlphaFoldDB" id="A0A9W6LMW7"/>
<dbReference type="PANTHER" id="PTHR24567">
    <property type="entry name" value="CRP FAMILY TRANSCRIPTIONAL REGULATORY PROTEIN"/>
    <property type="match status" value="1"/>
</dbReference>
<dbReference type="InterPro" id="IPR000595">
    <property type="entry name" value="cNMP-bd_dom"/>
</dbReference>
<accession>A0A9W6LMW7</accession>
<dbReference type="SUPFAM" id="SSF51206">
    <property type="entry name" value="cAMP-binding domain-like"/>
    <property type="match status" value="1"/>
</dbReference>
<dbReference type="InterPro" id="IPR050397">
    <property type="entry name" value="Env_Response_Regulators"/>
</dbReference>
<reference evidence="2" key="1">
    <citation type="submission" date="2022-12" db="EMBL/GenBank/DDBJ databases">
        <title>Reference genome sequencing for broad-spectrum identification of bacterial and archaeal isolates by mass spectrometry.</title>
        <authorList>
            <person name="Sekiguchi Y."/>
            <person name="Tourlousse D.M."/>
        </authorList>
    </citation>
    <scope>NUCLEOTIDE SEQUENCE</scope>
    <source>
        <strain evidence="2">10succ1</strain>
    </source>
</reference>
<dbReference type="InterPro" id="IPR014710">
    <property type="entry name" value="RmlC-like_jellyroll"/>
</dbReference>
<keyword evidence="3" id="KW-1185">Reference proteome</keyword>
<dbReference type="GO" id="GO:0005829">
    <property type="term" value="C:cytosol"/>
    <property type="evidence" value="ECO:0007669"/>
    <property type="project" value="TreeGrafter"/>
</dbReference>
<dbReference type="SMART" id="SM00100">
    <property type="entry name" value="cNMP"/>
    <property type="match status" value="1"/>
</dbReference>
<dbReference type="Pfam" id="PF00027">
    <property type="entry name" value="cNMP_binding"/>
    <property type="match status" value="1"/>
</dbReference>
<dbReference type="Proteomes" id="UP001144471">
    <property type="component" value="Unassembled WGS sequence"/>
</dbReference>
<dbReference type="CDD" id="cd00038">
    <property type="entry name" value="CAP_ED"/>
    <property type="match status" value="1"/>
</dbReference>
<dbReference type="GO" id="GO:0003700">
    <property type="term" value="F:DNA-binding transcription factor activity"/>
    <property type="evidence" value="ECO:0007669"/>
    <property type="project" value="TreeGrafter"/>
</dbReference>
<protein>
    <recommendedName>
        <fullName evidence="1">Cyclic nucleotide-binding domain-containing protein</fullName>
    </recommendedName>
</protein>
<evidence type="ECO:0000313" key="2">
    <source>
        <dbReference type="EMBL" id="GLI56746.1"/>
    </source>
</evidence>
<dbReference type="PANTHER" id="PTHR24567:SF26">
    <property type="entry name" value="REGULATORY PROTEIN YEIL"/>
    <property type="match status" value="1"/>
</dbReference>
<feature type="domain" description="Cyclic nucleotide-binding" evidence="1">
    <location>
        <begin position="22"/>
        <end position="116"/>
    </location>
</feature>
<comment type="caution">
    <text evidence="2">The sequence shown here is derived from an EMBL/GenBank/DDBJ whole genome shotgun (WGS) entry which is preliminary data.</text>
</comment>
<proteinExistence type="predicted"/>
<dbReference type="RefSeq" id="WP_281836083.1">
    <property type="nucleotide sequence ID" value="NZ_BSDY01000010.1"/>
</dbReference>
<organism evidence="2 3">
    <name type="scientific">Propionigenium maris DSM 9537</name>
    <dbReference type="NCBI Taxonomy" id="1123000"/>
    <lineage>
        <taxon>Bacteria</taxon>
        <taxon>Fusobacteriati</taxon>
        <taxon>Fusobacteriota</taxon>
        <taxon>Fusobacteriia</taxon>
        <taxon>Fusobacteriales</taxon>
        <taxon>Fusobacteriaceae</taxon>
        <taxon>Propionigenium</taxon>
    </lineage>
</organism>